<accession>A0ABN8EIK3</accession>
<proteinExistence type="predicted"/>
<reference evidence="3" key="1">
    <citation type="submission" date="2021-12" db="EMBL/GenBank/DDBJ databases">
        <authorList>
            <person name="Rodrigo-Torres L."/>
            <person name="Arahal R. D."/>
            <person name="Lucena T."/>
        </authorList>
    </citation>
    <scope>NUCLEOTIDE SEQUENCE</scope>
    <source>
        <strain evidence="3">CECT 8267</strain>
    </source>
</reference>
<sequence>MSTKKYTAILAIIAIALLAIYLTISMSDKNALIKAQIENQLSEALDTEVSLKSVNVSLHDGRGQIEQFHIRNPQDYNSEYALTIADISVQLNIKSLASDVRIIDNITIYGAKFTVEQLEGLQTNITDLRQNVINNKQQPRDSIDLPDQTTALVPTEQSSEAKYAIRRITLTNTLVSIISEDFGNSDLVIADISLTNMGSAQKGLTAQQLSGAVFNKLLKNVNNQAEDKVKDDALDKLQKSISKGLDKWLGG</sequence>
<evidence type="ECO:0000256" key="1">
    <source>
        <dbReference type="SAM" id="Coils"/>
    </source>
</evidence>
<name>A0ABN8EIK3_9GAMM</name>
<evidence type="ECO:0000313" key="3">
    <source>
        <dbReference type="EMBL" id="CAH0992286.1"/>
    </source>
</evidence>
<feature type="transmembrane region" description="Helical" evidence="2">
    <location>
        <begin position="6"/>
        <end position="24"/>
    </location>
</feature>
<keyword evidence="1" id="KW-0175">Coiled coil</keyword>
<keyword evidence="2" id="KW-1133">Transmembrane helix</keyword>
<organism evidence="3 4">
    <name type="scientific">Sinobacterium norvegicum</name>
    <dbReference type="NCBI Taxonomy" id="1641715"/>
    <lineage>
        <taxon>Bacteria</taxon>
        <taxon>Pseudomonadati</taxon>
        <taxon>Pseudomonadota</taxon>
        <taxon>Gammaproteobacteria</taxon>
        <taxon>Cellvibrionales</taxon>
        <taxon>Spongiibacteraceae</taxon>
        <taxon>Sinobacterium</taxon>
    </lineage>
</organism>
<keyword evidence="2" id="KW-0812">Transmembrane</keyword>
<protein>
    <recommendedName>
        <fullName evidence="5">AsmA domain-containing protein</fullName>
    </recommendedName>
</protein>
<comment type="caution">
    <text evidence="3">The sequence shown here is derived from an EMBL/GenBank/DDBJ whole genome shotgun (WGS) entry which is preliminary data.</text>
</comment>
<keyword evidence="2" id="KW-0472">Membrane</keyword>
<feature type="coiled-coil region" evidence="1">
    <location>
        <begin position="111"/>
        <end position="138"/>
    </location>
</feature>
<dbReference type="RefSeq" id="WP_237444981.1">
    <property type="nucleotide sequence ID" value="NZ_CAKLPX010000003.1"/>
</dbReference>
<evidence type="ECO:0008006" key="5">
    <source>
        <dbReference type="Google" id="ProtNLM"/>
    </source>
</evidence>
<gene>
    <name evidence="3" type="ORF">SIN8267_02405</name>
</gene>
<evidence type="ECO:0000313" key="4">
    <source>
        <dbReference type="Proteomes" id="UP000838100"/>
    </source>
</evidence>
<dbReference type="EMBL" id="CAKLPX010000003">
    <property type="protein sequence ID" value="CAH0992286.1"/>
    <property type="molecule type" value="Genomic_DNA"/>
</dbReference>
<dbReference type="Proteomes" id="UP000838100">
    <property type="component" value="Unassembled WGS sequence"/>
</dbReference>
<keyword evidence="4" id="KW-1185">Reference proteome</keyword>
<evidence type="ECO:0000256" key="2">
    <source>
        <dbReference type="SAM" id="Phobius"/>
    </source>
</evidence>